<dbReference type="Gene3D" id="3.90.1300.10">
    <property type="entry name" value="Amidase signature (AS) domain"/>
    <property type="match status" value="1"/>
</dbReference>
<dbReference type="PANTHER" id="PTHR11895">
    <property type="entry name" value="TRANSAMIDASE"/>
    <property type="match status" value="1"/>
</dbReference>
<comment type="caution">
    <text evidence="2">The sequence shown here is derived from an EMBL/GenBank/DDBJ whole genome shotgun (WGS) entry which is preliminary data.</text>
</comment>
<dbReference type="AlphaFoldDB" id="A0A7V1LJE4"/>
<protein>
    <submittedName>
        <fullName evidence="2">Amidase</fullName>
    </submittedName>
</protein>
<accession>A0A7V1LJE4</accession>
<dbReference type="InterPro" id="IPR000120">
    <property type="entry name" value="Amidase"/>
</dbReference>
<proteinExistence type="predicted"/>
<gene>
    <name evidence="2" type="ORF">ENJ10_00355</name>
</gene>
<evidence type="ECO:0000259" key="1">
    <source>
        <dbReference type="Pfam" id="PF01425"/>
    </source>
</evidence>
<dbReference type="PANTHER" id="PTHR11895:SF73">
    <property type="entry name" value="AMIDASE FAMILY PROTEIN"/>
    <property type="match status" value="1"/>
</dbReference>
<evidence type="ECO:0000313" key="2">
    <source>
        <dbReference type="EMBL" id="HED09113.1"/>
    </source>
</evidence>
<dbReference type="SUPFAM" id="SSF75304">
    <property type="entry name" value="Amidase signature (AS) enzymes"/>
    <property type="match status" value="1"/>
</dbReference>
<reference evidence="2" key="1">
    <citation type="journal article" date="2020" name="mSystems">
        <title>Genome- and Community-Level Interaction Insights into Carbon Utilization and Element Cycling Functions of Hydrothermarchaeota in Hydrothermal Sediment.</title>
        <authorList>
            <person name="Zhou Z."/>
            <person name="Liu Y."/>
            <person name="Xu W."/>
            <person name="Pan J."/>
            <person name="Luo Z.H."/>
            <person name="Li M."/>
        </authorList>
    </citation>
    <scope>NUCLEOTIDE SEQUENCE [LARGE SCALE GENOMIC DNA]</scope>
    <source>
        <strain evidence="2">HyVt-456</strain>
    </source>
</reference>
<organism evidence="2">
    <name type="scientific">Caldithrix abyssi</name>
    <dbReference type="NCBI Taxonomy" id="187145"/>
    <lineage>
        <taxon>Bacteria</taxon>
        <taxon>Pseudomonadati</taxon>
        <taxon>Calditrichota</taxon>
        <taxon>Calditrichia</taxon>
        <taxon>Calditrichales</taxon>
        <taxon>Calditrichaceae</taxon>
        <taxon>Caldithrix</taxon>
    </lineage>
</organism>
<dbReference type="InterPro" id="IPR023631">
    <property type="entry name" value="Amidase_dom"/>
</dbReference>
<sequence>MRTILILAALFMLPACQSKEINTADIRHAEKLAALNFSAQERDSLLRDVIDQRKNYINLRKQTPGNDVAPALIFNPLPYAFKIPEFRYHPVFHMEETVLPQNRSALAFYSVRQLAWLIKHRRISSVELTRFFLERLKKYADTLQCVITLTEERALAGARRADEEIAAGKYRGLLHGIPYGAKDLLSVKGYKTTWGAAPYKDQVIARDAAVIRKLDEAGAILVAKLTLGALAWGDVWFDGKTRNPWDPEQGSSGSSAGSASATAAGLVPFAIGTETWGSIVSPSTRCGTTGLRPTFGRISRAGAMALSWSMDKIGPITRSAEDAAVVFDALRGTDTDDPATINAPFNYPDKIIPQNIRIGYLEKDFAADSAWSSFHRQALETLETMGFTLVPVTLPDFPVYDMAFILSAEAAAAFDSLTLSNRDDLLVRQGRNAWPNVFRAARFIPAVEYIQANRVRRQLIEAMDRWFENIDLFIAPPFGENLLLTNLTGHPAVVLPNGFTKKGTPVSVTFTGKLFDEATILAVAAMFQQKTGYHLKHPPLFQK</sequence>
<dbReference type="GO" id="GO:0050567">
    <property type="term" value="F:glutaminyl-tRNA synthase (glutamine-hydrolyzing) activity"/>
    <property type="evidence" value="ECO:0007669"/>
    <property type="project" value="TreeGrafter"/>
</dbReference>
<dbReference type="InterPro" id="IPR036928">
    <property type="entry name" value="AS_sf"/>
</dbReference>
<dbReference type="EMBL" id="DRLD01000014">
    <property type="protein sequence ID" value="HED09113.1"/>
    <property type="molecule type" value="Genomic_DNA"/>
</dbReference>
<dbReference type="Pfam" id="PF01425">
    <property type="entry name" value="Amidase"/>
    <property type="match status" value="1"/>
</dbReference>
<dbReference type="Proteomes" id="UP000886005">
    <property type="component" value="Unassembled WGS sequence"/>
</dbReference>
<name>A0A7V1LJE4_CALAY</name>
<feature type="domain" description="Amidase" evidence="1">
    <location>
        <begin position="127"/>
        <end position="477"/>
    </location>
</feature>